<dbReference type="PANTHER" id="PTHR37957">
    <property type="entry name" value="BLR7070 PROTEIN"/>
    <property type="match status" value="1"/>
</dbReference>
<feature type="signal peptide" evidence="1">
    <location>
        <begin position="1"/>
        <end position="21"/>
    </location>
</feature>
<dbReference type="Proteomes" id="UP000031364">
    <property type="component" value="Unassembled WGS sequence"/>
</dbReference>
<dbReference type="PANTHER" id="PTHR37957:SF1">
    <property type="entry name" value="PHYTASE-LIKE DOMAIN-CONTAINING PROTEIN"/>
    <property type="match status" value="1"/>
</dbReference>
<organism evidence="3 4">
    <name type="scientific">Nocardia vulneris</name>
    <dbReference type="NCBI Taxonomy" id="1141657"/>
    <lineage>
        <taxon>Bacteria</taxon>
        <taxon>Bacillati</taxon>
        <taxon>Actinomycetota</taxon>
        <taxon>Actinomycetes</taxon>
        <taxon>Mycobacteriales</taxon>
        <taxon>Nocardiaceae</taxon>
        <taxon>Nocardia</taxon>
    </lineage>
</organism>
<name>A0ABR4Z4E2_9NOCA</name>
<comment type="caution">
    <text evidence="3">The sequence shown here is derived from an EMBL/GenBank/DDBJ whole genome shotgun (WGS) entry which is preliminary data.</text>
</comment>
<evidence type="ECO:0000256" key="1">
    <source>
        <dbReference type="SAM" id="SignalP"/>
    </source>
</evidence>
<dbReference type="InterPro" id="IPR027372">
    <property type="entry name" value="Phytase-like_dom"/>
</dbReference>
<dbReference type="EMBL" id="JNFP01000077">
    <property type="protein sequence ID" value="KIA60181.1"/>
    <property type="molecule type" value="Genomic_DNA"/>
</dbReference>
<reference evidence="3 4" key="1">
    <citation type="journal article" date="2014" name="Int. J. Syst. Evol. Microbiol.">
        <title>Nocardia vulneris sp. nov., isolated from wounds of human patients in North America.</title>
        <authorList>
            <person name="Lasker B.A."/>
            <person name="Bell M."/>
            <person name="Klenk H.P."/>
            <person name="Sproer C."/>
            <person name="Schumann C."/>
            <person name="Schumann P."/>
            <person name="Brown J.M."/>
        </authorList>
    </citation>
    <scope>NUCLEOTIDE SEQUENCE [LARGE SCALE GENOMIC DNA]</scope>
    <source>
        <strain evidence="3 4">W9851</strain>
    </source>
</reference>
<dbReference type="Gene3D" id="2.60.40.3440">
    <property type="match status" value="1"/>
</dbReference>
<dbReference type="SUPFAM" id="SSF101898">
    <property type="entry name" value="NHL repeat"/>
    <property type="match status" value="1"/>
</dbReference>
<keyword evidence="1" id="KW-0732">Signal</keyword>
<evidence type="ECO:0000259" key="2">
    <source>
        <dbReference type="Pfam" id="PF13449"/>
    </source>
</evidence>
<accession>A0ABR4Z4E2</accession>
<dbReference type="RefSeq" id="WP_307681704.1">
    <property type="nucleotide sequence ID" value="NZ_BDCI01000008.1"/>
</dbReference>
<dbReference type="Pfam" id="PF17963">
    <property type="entry name" value="Big_9"/>
    <property type="match status" value="1"/>
</dbReference>
<feature type="chain" id="PRO_5046500004" evidence="1">
    <location>
        <begin position="22"/>
        <end position="523"/>
    </location>
</feature>
<keyword evidence="4" id="KW-1185">Reference proteome</keyword>
<protein>
    <submittedName>
        <fullName evidence="3">3-phytase</fullName>
    </submittedName>
</protein>
<evidence type="ECO:0000313" key="4">
    <source>
        <dbReference type="Proteomes" id="UP000031364"/>
    </source>
</evidence>
<proteinExistence type="predicted"/>
<feature type="domain" description="Phytase-like" evidence="2">
    <location>
        <begin position="123"/>
        <end position="472"/>
    </location>
</feature>
<gene>
    <name evidence="3" type="ORF">FG87_38575</name>
</gene>
<evidence type="ECO:0000313" key="3">
    <source>
        <dbReference type="EMBL" id="KIA60181.1"/>
    </source>
</evidence>
<sequence length="523" mass="54014">MKDRSRPRITAVAVLCAGVLAASCSSSDSGVDFTATAGQPLVISLDDLLAKTGGSAAVGLADPAHGTLSRRVDGALVYTPNPGFTGADTFEVTTTDAVRLYTTDIPALGEFGGTTVQGSGFGSAWTPVPGSTDEFYGLTDRGPNVDGPGKNEKLSPTPAFVPKIGRFTLVGTRAVLQSTIELRTKAGVPFNGQVDVAASTGETIKDLAGNVLPPTDHGLDPEGLVALPDGTFWVSDEYGPFLVHFDAKGAEIERLAPGSGLPKELSLRTPNQGMEGLTVTPDGSTLVGLMQSALNTPGLSGSAKEIPLTRIVTVDLKTKALKEFVVPLENPKSTKVADSEITALSATTFLIDERDGNLAPKGDKKLWTVDIAAATDIGPDAKVPGAQYDPERGLQVDGKSPEALVGSVTTAEGVAALTKAGITPAAKPKNLDLGALVKELDANGKFFGHDKIEGVATTDGGKTLYIANDSDFGLAASTGEQPPFGLKPKTLPNGVQDSGEILFVDTTKLPAKTDSHTIKLTVK</sequence>
<dbReference type="PROSITE" id="PS51257">
    <property type="entry name" value="PROKAR_LIPOPROTEIN"/>
    <property type="match status" value="1"/>
</dbReference>
<dbReference type="Pfam" id="PF13449">
    <property type="entry name" value="Phytase-like"/>
    <property type="match status" value="1"/>
</dbReference>